<feature type="non-terminal residue" evidence="1">
    <location>
        <position position="39"/>
    </location>
</feature>
<gene>
    <name evidence="1" type="ORF">DARMORV10_C05P35520.1</name>
</gene>
<dbReference type="AlphaFoldDB" id="A0A816L6V4"/>
<dbReference type="EMBL" id="HG994369">
    <property type="protein sequence ID" value="CAF1929827.1"/>
    <property type="molecule type" value="Genomic_DNA"/>
</dbReference>
<feature type="non-terminal residue" evidence="1">
    <location>
        <position position="1"/>
    </location>
</feature>
<proteinExistence type="predicted"/>
<evidence type="ECO:0000313" key="1">
    <source>
        <dbReference type="EMBL" id="CAF1929827.1"/>
    </source>
</evidence>
<dbReference type="Proteomes" id="UP001295469">
    <property type="component" value="Chromosome C05"/>
</dbReference>
<organism evidence="1">
    <name type="scientific">Brassica napus</name>
    <name type="common">Rape</name>
    <dbReference type="NCBI Taxonomy" id="3708"/>
    <lineage>
        <taxon>Eukaryota</taxon>
        <taxon>Viridiplantae</taxon>
        <taxon>Streptophyta</taxon>
        <taxon>Embryophyta</taxon>
        <taxon>Tracheophyta</taxon>
        <taxon>Spermatophyta</taxon>
        <taxon>Magnoliopsida</taxon>
        <taxon>eudicotyledons</taxon>
        <taxon>Gunneridae</taxon>
        <taxon>Pentapetalae</taxon>
        <taxon>rosids</taxon>
        <taxon>malvids</taxon>
        <taxon>Brassicales</taxon>
        <taxon>Brassicaceae</taxon>
        <taxon>Brassiceae</taxon>
        <taxon>Brassica</taxon>
    </lineage>
</organism>
<reference evidence="1" key="1">
    <citation type="submission" date="2021-01" db="EMBL/GenBank/DDBJ databases">
        <authorList>
            <consortium name="Genoscope - CEA"/>
            <person name="William W."/>
        </authorList>
    </citation>
    <scope>NUCLEOTIDE SEQUENCE</scope>
</reference>
<name>A0A816L6V4_BRANA</name>
<accession>A0A816L6V4</accession>
<protein>
    <submittedName>
        <fullName evidence="1">(rape) hypothetical protein</fullName>
    </submittedName>
</protein>
<sequence>VLQIGTGTWSLIPFLRRMLSDSIRWSFTKDGTYSTRSGY</sequence>